<dbReference type="Gene3D" id="1.20.140.100">
    <property type="entry name" value="Dynein heavy chain, N-terminal domain 2"/>
    <property type="match status" value="1"/>
</dbReference>
<evidence type="ECO:0000256" key="12">
    <source>
        <dbReference type="ARBA" id="ARBA00023069"/>
    </source>
</evidence>
<dbReference type="Gene3D" id="1.20.920.30">
    <property type="match status" value="1"/>
</dbReference>
<dbReference type="Gene3D" id="1.10.8.710">
    <property type="match status" value="1"/>
</dbReference>
<dbReference type="Gene3D" id="3.10.490.20">
    <property type="match status" value="1"/>
</dbReference>
<evidence type="ECO:0000256" key="3">
    <source>
        <dbReference type="ARBA" id="ARBA00008887"/>
    </source>
</evidence>
<feature type="coiled-coil region" evidence="16">
    <location>
        <begin position="3268"/>
        <end position="3295"/>
    </location>
</feature>
<dbReference type="FunFam" id="3.40.50.300:FF:002141">
    <property type="entry name" value="Dynein heavy chain"/>
    <property type="match status" value="1"/>
</dbReference>
<dbReference type="FunFam" id="1.10.8.720:FF:000001">
    <property type="entry name" value="dynein heavy chain 7, axonemal"/>
    <property type="match status" value="1"/>
</dbReference>
<dbReference type="CDD" id="cd00009">
    <property type="entry name" value="AAA"/>
    <property type="match status" value="1"/>
</dbReference>
<dbReference type="Pfam" id="PF18198">
    <property type="entry name" value="AAA_lid_11"/>
    <property type="match status" value="1"/>
</dbReference>
<dbReference type="FunFam" id="1.10.8.1220:FF:000001">
    <property type="entry name" value="Dynein axonemal heavy chain 5"/>
    <property type="match status" value="1"/>
</dbReference>
<dbReference type="InterPro" id="IPR035706">
    <property type="entry name" value="AAA_9"/>
</dbReference>
<evidence type="ECO:0000256" key="2">
    <source>
        <dbReference type="ARBA" id="ARBA00004430"/>
    </source>
</evidence>
<dbReference type="FunFam" id="3.40.50.300:FF:000044">
    <property type="entry name" value="Dynein heavy chain 5, axonemal"/>
    <property type="match status" value="1"/>
</dbReference>
<keyword evidence="10" id="KW-0243">Dynein</keyword>
<dbReference type="FunFam" id="3.40.50.300:FF:001328">
    <property type="entry name" value="Dynein heavy chain 6, axonemal"/>
    <property type="match status" value="1"/>
</dbReference>
<dbReference type="FunFam" id="1.10.8.710:FF:000004">
    <property type="entry name" value="Dynein axonemal heavy chain 6"/>
    <property type="match status" value="1"/>
</dbReference>
<keyword evidence="7" id="KW-0547">Nucleotide-binding</keyword>
<dbReference type="Pfam" id="PF12775">
    <property type="entry name" value="AAA_7"/>
    <property type="match status" value="1"/>
</dbReference>
<dbReference type="GO" id="GO:0005524">
    <property type="term" value="F:ATP binding"/>
    <property type="evidence" value="ECO:0007669"/>
    <property type="project" value="UniProtKB-KW"/>
</dbReference>
<evidence type="ECO:0000256" key="7">
    <source>
        <dbReference type="ARBA" id="ARBA00022741"/>
    </source>
</evidence>
<keyword evidence="12" id="KW-0969">Cilium</keyword>
<dbReference type="FunFam" id="1.10.287.2620:FF:000002">
    <property type="entry name" value="Dynein heavy chain 2, axonemal"/>
    <property type="match status" value="1"/>
</dbReference>
<dbReference type="Pfam" id="PF18199">
    <property type="entry name" value="Dynein_C"/>
    <property type="match status" value="1"/>
</dbReference>
<feature type="region of interest" description="Disordered" evidence="17">
    <location>
        <begin position="1"/>
        <end position="40"/>
    </location>
</feature>
<keyword evidence="15" id="KW-0966">Cell projection</keyword>
<evidence type="ECO:0000259" key="18">
    <source>
        <dbReference type="SMART" id="SM00382"/>
    </source>
</evidence>
<dbReference type="EMBL" id="CAVLGL010000093">
    <property type="protein sequence ID" value="CAK1595757.1"/>
    <property type="molecule type" value="Genomic_DNA"/>
</dbReference>
<dbReference type="FunFam" id="1.20.920.30:FF:000002">
    <property type="entry name" value="Dynein axonemal heavy chain 3"/>
    <property type="match status" value="1"/>
</dbReference>
<accession>A0AAV1LNU9</accession>
<dbReference type="Pfam" id="PF17852">
    <property type="entry name" value="Dynein_AAA_lid"/>
    <property type="match status" value="1"/>
</dbReference>
<dbReference type="InterPro" id="IPR042228">
    <property type="entry name" value="Dynein_linker_3"/>
</dbReference>
<dbReference type="InterPro" id="IPR041658">
    <property type="entry name" value="AAA_lid_11"/>
</dbReference>
<evidence type="ECO:0000256" key="11">
    <source>
        <dbReference type="ARBA" id="ARBA00023054"/>
    </source>
</evidence>
<keyword evidence="4" id="KW-0963">Cytoplasm</keyword>
<keyword evidence="5" id="KW-0493">Microtubule</keyword>
<feature type="domain" description="AAA+ ATPase" evidence="18">
    <location>
        <begin position="2067"/>
        <end position="2214"/>
    </location>
</feature>
<dbReference type="InterPro" id="IPR041589">
    <property type="entry name" value="DNAH3_AAA_lid_1"/>
</dbReference>
<dbReference type="InterPro" id="IPR024317">
    <property type="entry name" value="Dynein_heavy_chain_D4_dom"/>
</dbReference>
<dbReference type="InterPro" id="IPR042222">
    <property type="entry name" value="Dynein_2_N"/>
</dbReference>
<keyword evidence="6" id="KW-0677">Repeat</keyword>
<dbReference type="SMART" id="SM00382">
    <property type="entry name" value="AAA"/>
    <property type="match status" value="3"/>
</dbReference>
<dbReference type="InterPro" id="IPR042219">
    <property type="entry name" value="AAA_lid_11_sf"/>
</dbReference>
<comment type="similarity">
    <text evidence="3">Belongs to the dynein heavy chain family.</text>
</comment>
<feature type="coiled-coil region" evidence="16">
    <location>
        <begin position="2908"/>
        <end position="2973"/>
    </location>
</feature>
<dbReference type="FunFam" id="1.20.1270.280:FF:000001">
    <property type="entry name" value="dynein heavy chain 7, axonemal"/>
    <property type="match status" value="1"/>
</dbReference>
<dbReference type="FunFam" id="3.40.50.300:FF:000362">
    <property type="entry name" value="Dynein, axonemal, heavy chain 6"/>
    <property type="match status" value="1"/>
</dbReference>
<sequence>MASGDRKRSLQLNKRDKVQSRFVPAPAHKPPPQPRLARAGLPHELDRDSILLRAASNYYPEGEGEGGCSEFPPLMLHKSWTKGVPYRDGFDHAKPSDSIGNCYSVTTKTIRGINMPPKRRAPPDLYGPIGPNGELQFPPLKPWAEREKEKLEALKKEQDKKKLPKGHVLLEDLVSGAYERKKAAAAEAKRRRVEKKRQEKEAAEMAAQEALKKHLARLAFELPRDPDEQKAEMLKITEEEHFKYLHPKELERIQYYMTTSLTDRHIPEFPQDLYQRAKTAVDKQTASIKKRLMILLYQACVRQSETEIRETFMAAMKRCLIAYILEDPSERLRLGISHVPTLWPALVVRAPAPWHAAAVRARHALSHRHCHANPVLLHLRRLWHDRYENMYICDMRKMQEDLPFPQYPSEFTERLQKLCAATKTELLDDWLIDVADTMVKMRKHWSIYVGKQKNASTFEVEKFFSCIHGLMSRQIRDLVERSVNHFAEYFAYYWEGNDYGEEYQDYTFIKTPLLRIKVIGHPGSTNITFEPSLEQMRVLIVKWFHTIINVNIQLPSVDTIMYPGVARPNPYLLAVYPDEEYMMDIINKTVKHFNVNRPGPLSFIKRYQEYYHILDGTAHQELLQFFAQEPPPYLKDFSARIYMYEKLRDEVLFLRRDIPLNMIMLDCGPINDAMWDIVNGLRQYIVDHFVTENRKWNRAICDVYEEMGARASESPERTAQLVALLAYVLECRDCALFELRDRTRTAAQHVLFLMQHAHLSFEDINLNTRVFLWPLDMEETIDLTLKTLNTKKTMAEDKLKSKKAIFEEKLKRHEKELELFRRFDPPLLNLDLLKEVVVKVDEIFTNLMEDKREADDIINEEQLLEQEVSAYYSLQTMLAGIDPFHKLWHTAYDFYDGYEKWYHGPFHGLDAEQISSDVEAWWKLLYKLGRQLFEFPGAKRIADMVRNKVEKFKVLLPVLCAICNKGMRDRHWAQISSLVGAEVVHGPETTLADMVEQGVHVFASQLEEIEQYAAKEYALEQSLIKMKEEWVGVKFEVMPYRDTGVGVLTGLDDIQQLLDDHILKSQTMRGSPYVKAFEADMVAWEEKLISMQDILDQWLQCQATWMYLEPIFSSEDIMRQMPTEARNFRDVDKEWRTIMSATQKEPLVLKATDFPSLLKKLKYNNTLLDDIQRGLNDYLEKKRLFFPRFFFLSNDELLEILSETKDPMRVQPHLKKCFEGIYTLEFNAANEIVGMVSAEGEVVKLSSSIQPADAKGMVERWLQQLEQQMAVSLRDLAAESLAAYCGAVRERWVLAWPGQLVQSGACLHYTCEATEAIQSSSLPQLVERCTEQINGLVYLVQGDLDPGNRITVEALIVLDVHGRSILEEMVQKKVADVTDFNWISQLRYYWRGERLQCCMISTEVQYGFEYLGNTGRLVATPLTDRCYRTLMSALKLNLGGAPEGPAGTGKTETTKDLAKAVAKKCVVFNCSDGLDYKALGKFFKGLAQSGAWACFDEFNRIELEVLSVVAQQILSIQLAILRREKRFVFEGTEISLNPTCSVFITMNPGYAGRTELPDNLKVLFRTVAMMVPDYAMIGEITLYSNGFVNAGPLARKIVQAYKLCSEQLSSQNHYDYGMRAVKSVLLASGALKKNYPEKDEAQLVLRAVIDVNMPKFLSQDVPLFTGIYSDLFPGVEIPQPDRAELLVCIKKELDKRNLQPTDWYLEKIIQIYEMMLVRHGFMIVGPPMGGKTQAYQTLAESLRALQLMKPPPRHKEFGAIYRIINPKAITMGQLYGCFDPASHEWSDGVLAIAFREYAMSLTRDRKWILFDGPVDAVWIENMNTVLDDNKKLCLMSGEIIQMTNKMNLIFEPADLEFASPATVSRCGMIYMEPEQLGWRAFLASYNTHLSKKLIPEQFDLIQELIDWLVPPIFDFLMLRCQQFVKVGEIHQFYSFTRLFTCLLEGESQFSTVWLQCTFVFALLWGLAATINGESRKMFDTFFRKLLDGSNATYPKPKSFKLSKNQLFQDKDTVFDYVYDKRNNGTWIPWVDLEKETPIPVNAKVNELIILTNENAYLRYFVTKMVNSRIPILLVGPTGTGKSSLVLDFLLSLPKDKYITNTVNFSARTSANQTQDIIMSKVDRRRKGVFGPSMGKKCVLFVDDLSMPQKEQWGAQPPLELLRQWVDHGHWYDLKDKARQEVVDVLLVSAMLPPGGGSNLISSRLTRHMMLITLDSFEDNTLNKIFCTIMDWHFSKGFADVLVRQSKAVVSATMEVYKAVTVQFLPTPSKCHYLFNLRDFARVMRGVLLVPHTHMKELSKLVLLWIHETYRVFYDRLTDDTDRARLFEIVYKAVYSNYRVHMDQVLTELGYIPEGEKCSDRHVNNIFFGNYMEPDADPKIYDQVMDLDDMAVKMEYYLEEYNVVSSSPMSLVMFRYALDHISRCTRVLLQDNGNLLLVGVGGSGRSSAVKLAASILEMNVIQIEISRVYGQTEWRDDIRKMLMKAGIIGKPLAFLFSDNQIMYEGMVEDINMLLNTGDIPNLYGMEEKVEILDKMQSAVRESGKKMETTPLAMFGFYVERVKANLRTVMAMSPIGDSFRNRLRMFPSLINCCTIDWFTAWPPEALERVASMFINKMDDVNEELREACVEMCQLFHTSVVQLSDRFYTEQRRKVYVTPTSYLELIKAFQSLYTLKVDQITKSRIRYETGLEQLEFAAGQVAVMQGNLIDLQPQLVETSDKTEKLMIKIEQDTVVVEKQKEIVGADEALANEAAAAAQAIKDDCESDLAEAVPALAAALAALDTLKPADVTLVKAMKNPPAGVKLVMEAVCVMKGVRGDRKLDATGKAYEDFWGPSQKMLGDMKFLDSLRNYDKDNIPPAIMKKIREKYIPDREFDPVVIAKVSSACEGLCRWVRAMDVYDRVIKVVAPKKAALAEAEAELQVQMNTLNEKRAQLQAVLDKLQALNDEFAEMTRKKKGLEDEIDLCSTKLARAEQLIGGLGGEKARWTQLAQQLQELLSNIIGDVLLSAGFIAYLGPYTVSYRRELIQIWNQRTKELNIPCSDAYSLITTLGEPVVIRAWNIAGLPVDSFSIENGIIVEKSRRWALMIDPQEQANKWVKNMERENQLKVIKLTDANYTRVLENAIQLGLPVLLENVREHLDAVLEPVLLRNIFRSGGIDCLKFGDNILEYNYDFRFYITTRLSNPHYLPEIAVKVTLLNFMITPQGLEDQLLGIVVAQDRPELELKKNQLIVEGANNKRTLKEIEDKILEVLSSAGNILEDESANVILSSSKQLSLEIEAKQAAAAGTEREIDAARQLYVPVSEHSSVLFFCISDLANIDPMYQYSLNWFINLYNQAIINSPKSDDLSVRLQGLNDYFTRSIYENVCRSLFEKDKLIFSLVLTLGLLRPKGEIDDELVAFLLTGGVALENPYENPAPGWLSEKSWSEIVRCSNLNGLRGFKENFEANLNSWKEFYDLSAPQESNFPTPYENINGIPELIILRCIRPDKLIPLVQQYVAESLGRNYIEPPPFDLQRSYDDSNCCSPLIFILSPGSDPMSGLVKFSMEKKVVSFETISLGQGQGPIAANMINQAIVSGGWVVLQNCHVMESWMGELERICAEVIVPQATHPHFRCWLTSYPSKAFPVTVLQNGVKMTNEAPKGLKNNMYRSYTSDPICEPEFYISCPRTEEWRRLLFALCFFHALVQERRAFGPLGWNIPYEFNESDLRICIMQLQMFLSEYAETPFEALNYLAGECNYGGRVTDDKDRRLILSLLSIFYNEEVITDPNYSFSPSGNYRIPPSMDYNSVLEHIKALPMIAKPEVFGLHENADITKDNKETAALLFGCLLTQTWLAGGGGGGGEGGEARGVGELTRELLARLPPPYDVVMVSRRHPVQYYNSMNTVLKQELIRYNRLLAVVSRTLQGVNLAAQGLAIMSAELEACADSFLKGLVPNAWMAKSYPSMKPLGSYMTDFLARLKFLQDWIDEGPPTVFWISGFFFTQSFLTGVLQNYSRHNKIPIDQVHFEFTITGMEAECEEEPTFGVYCKGLYLEGARWNRETSQLDESYPKILFDTIPIIWFKPALIVDFNPPPSYFCPIYKTSERKGVLATTGHSSNFVMYVTLRSDVPEKHWINRGVASLTQLDD</sequence>
<evidence type="ECO:0000256" key="16">
    <source>
        <dbReference type="SAM" id="Coils"/>
    </source>
</evidence>
<keyword evidence="13" id="KW-0505">Motor protein</keyword>
<dbReference type="InterPro" id="IPR004273">
    <property type="entry name" value="Dynein_heavy_D6_P-loop"/>
</dbReference>
<evidence type="ECO:0000256" key="8">
    <source>
        <dbReference type="ARBA" id="ARBA00022840"/>
    </source>
</evidence>
<protein>
    <recommendedName>
        <fullName evidence="18">AAA+ ATPase domain-containing protein</fullName>
    </recommendedName>
</protein>
<keyword evidence="8" id="KW-0067">ATP-binding</keyword>
<dbReference type="InterPro" id="IPR041228">
    <property type="entry name" value="Dynein_C"/>
</dbReference>
<organism evidence="19 20">
    <name type="scientific">Parnassius mnemosyne</name>
    <name type="common">clouded apollo</name>
    <dbReference type="NCBI Taxonomy" id="213953"/>
    <lineage>
        <taxon>Eukaryota</taxon>
        <taxon>Metazoa</taxon>
        <taxon>Ecdysozoa</taxon>
        <taxon>Arthropoda</taxon>
        <taxon>Hexapoda</taxon>
        <taxon>Insecta</taxon>
        <taxon>Pterygota</taxon>
        <taxon>Neoptera</taxon>
        <taxon>Endopterygota</taxon>
        <taxon>Lepidoptera</taxon>
        <taxon>Glossata</taxon>
        <taxon>Ditrysia</taxon>
        <taxon>Papilionoidea</taxon>
        <taxon>Papilionidae</taxon>
        <taxon>Parnassiinae</taxon>
        <taxon>Parnassini</taxon>
        <taxon>Parnassius</taxon>
        <taxon>Driopa</taxon>
    </lineage>
</organism>
<dbReference type="GO" id="GO:0003341">
    <property type="term" value="P:cilium movement"/>
    <property type="evidence" value="ECO:0007669"/>
    <property type="project" value="UniProtKB-ARBA"/>
</dbReference>
<evidence type="ECO:0000256" key="17">
    <source>
        <dbReference type="SAM" id="MobiDB-lite"/>
    </source>
</evidence>
<feature type="domain" description="AAA+ ATPase" evidence="18">
    <location>
        <begin position="1436"/>
        <end position="1575"/>
    </location>
</feature>
<dbReference type="FunFam" id="3.10.490.20:FF:000001">
    <property type="entry name" value="dynein heavy chain 7, axonemal"/>
    <property type="match status" value="1"/>
</dbReference>
<dbReference type="InterPro" id="IPR035699">
    <property type="entry name" value="AAA_6"/>
</dbReference>
<keyword evidence="9" id="KW-0282">Flagellum</keyword>
<reference evidence="19 20" key="1">
    <citation type="submission" date="2023-11" db="EMBL/GenBank/DDBJ databases">
        <authorList>
            <person name="Hedman E."/>
            <person name="Englund M."/>
            <person name="Stromberg M."/>
            <person name="Nyberg Akerstrom W."/>
            <person name="Nylinder S."/>
            <person name="Jareborg N."/>
            <person name="Kallberg Y."/>
            <person name="Kronander E."/>
        </authorList>
    </citation>
    <scope>NUCLEOTIDE SEQUENCE [LARGE SCALE GENOMIC DNA]</scope>
</reference>
<dbReference type="GO" id="GO:0045505">
    <property type="term" value="F:dynein intermediate chain binding"/>
    <property type="evidence" value="ECO:0007669"/>
    <property type="project" value="InterPro"/>
</dbReference>
<dbReference type="InterPro" id="IPR024743">
    <property type="entry name" value="Dynein_HC_stalk"/>
</dbReference>
<dbReference type="FunFam" id="3.20.180.20:FF:000003">
    <property type="entry name" value="Dynein heavy chain 12, axonemal"/>
    <property type="match status" value="1"/>
</dbReference>
<dbReference type="InterPro" id="IPR027417">
    <property type="entry name" value="P-loop_NTPase"/>
</dbReference>
<dbReference type="FunFam" id="3.40.50.300:FF:000223">
    <property type="entry name" value="Dynein heavy chain 3, axonemal"/>
    <property type="match status" value="1"/>
</dbReference>
<evidence type="ECO:0000256" key="13">
    <source>
        <dbReference type="ARBA" id="ARBA00023175"/>
    </source>
</evidence>
<dbReference type="InterPro" id="IPR043157">
    <property type="entry name" value="Dynein_AAA1S"/>
</dbReference>
<dbReference type="InterPro" id="IPR013602">
    <property type="entry name" value="Dynein_heavy_linker"/>
</dbReference>
<dbReference type="Gene3D" id="6.10.140.1060">
    <property type="match status" value="1"/>
</dbReference>
<dbReference type="GO" id="GO:0005858">
    <property type="term" value="C:axonemal dynein complex"/>
    <property type="evidence" value="ECO:0007669"/>
    <property type="project" value="UniProtKB-ARBA"/>
</dbReference>
<dbReference type="GO" id="GO:0008569">
    <property type="term" value="F:minus-end-directed microtubule motor activity"/>
    <property type="evidence" value="ECO:0007669"/>
    <property type="project" value="InterPro"/>
</dbReference>
<feature type="compositionally biased region" description="Basic and acidic residues" evidence="17">
    <location>
        <begin position="1"/>
        <end position="19"/>
    </location>
</feature>
<evidence type="ECO:0000256" key="14">
    <source>
        <dbReference type="ARBA" id="ARBA00023212"/>
    </source>
</evidence>
<dbReference type="Gene3D" id="1.20.920.20">
    <property type="match status" value="1"/>
</dbReference>
<dbReference type="PANTHER" id="PTHR22878:SF71">
    <property type="entry name" value="DYNEIN, AXONEMAL, HEAVY CHAIN 3"/>
    <property type="match status" value="1"/>
</dbReference>
<dbReference type="Pfam" id="PF12780">
    <property type="entry name" value="AAA_8"/>
    <property type="match status" value="1"/>
</dbReference>
<dbReference type="InterPro" id="IPR003593">
    <property type="entry name" value="AAA+_ATPase"/>
</dbReference>
<dbReference type="Pfam" id="PF12777">
    <property type="entry name" value="MT"/>
    <property type="match status" value="1"/>
</dbReference>
<comment type="subcellular location">
    <subcellularLocation>
        <location evidence="1">Cell projection</location>
        <location evidence="1">Cilium</location>
        <location evidence="1">Flagellum</location>
    </subcellularLocation>
    <subcellularLocation>
        <location evidence="2">Cytoplasm</location>
        <location evidence="2">Cytoskeleton</location>
        <location evidence="2">Cilium axoneme</location>
    </subcellularLocation>
</comment>
<dbReference type="Gene3D" id="1.10.8.720">
    <property type="entry name" value="Region D6 of dynein motor"/>
    <property type="match status" value="1"/>
</dbReference>
<dbReference type="SUPFAM" id="SSF52540">
    <property type="entry name" value="P-loop containing nucleoside triphosphate hydrolases"/>
    <property type="match status" value="4"/>
</dbReference>
<dbReference type="GO" id="GO:0031514">
    <property type="term" value="C:motile cilium"/>
    <property type="evidence" value="ECO:0007669"/>
    <property type="project" value="UniProtKB-SubCell"/>
</dbReference>
<dbReference type="InterPro" id="IPR043160">
    <property type="entry name" value="Dynein_C_barrel"/>
</dbReference>
<dbReference type="Gene3D" id="1.20.1270.280">
    <property type="match status" value="1"/>
</dbReference>
<evidence type="ECO:0000313" key="20">
    <source>
        <dbReference type="Proteomes" id="UP001314205"/>
    </source>
</evidence>
<keyword evidence="11 16" id="KW-0175">Coiled coil</keyword>
<dbReference type="GO" id="GO:0005874">
    <property type="term" value="C:microtubule"/>
    <property type="evidence" value="ECO:0007669"/>
    <property type="project" value="UniProtKB-KW"/>
</dbReference>
<proteinExistence type="inferred from homology"/>
<dbReference type="Gene3D" id="1.10.287.2620">
    <property type="match status" value="1"/>
</dbReference>
<dbReference type="Gene3D" id="3.40.50.300">
    <property type="entry name" value="P-loop containing nucleotide triphosphate hydrolases"/>
    <property type="match status" value="5"/>
</dbReference>
<dbReference type="InterPro" id="IPR026983">
    <property type="entry name" value="DHC"/>
</dbReference>
<evidence type="ECO:0000313" key="19">
    <source>
        <dbReference type="EMBL" id="CAK1595757.1"/>
    </source>
</evidence>
<dbReference type="PANTHER" id="PTHR22878">
    <property type="entry name" value="DYNEIN HEAVY CHAIN 6, AXONEMAL-LIKE-RELATED"/>
    <property type="match status" value="1"/>
</dbReference>
<feature type="domain" description="AAA+ ATPase" evidence="18">
    <location>
        <begin position="2430"/>
        <end position="2587"/>
    </location>
</feature>
<name>A0AAV1LNU9_9NEOP</name>
<dbReference type="Pfam" id="PF12781">
    <property type="entry name" value="AAA_9"/>
    <property type="match status" value="1"/>
</dbReference>
<evidence type="ECO:0000256" key="6">
    <source>
        <dbReference type="ARBA" id="ARBA00022737"/>
    </source>
</evidence>
<dbReference type="Gene3D" id="3.20.180.20">
    <property type="entry name" value="Dynein heavy chain, N-terminal domain 2"/>
    <property type="match status" value="1"/>
</dbReference>
<gene>
    <name evidence="19" type="ORF">PARMNEM_LOCUS15189</name>
</gene>
<keyword evidence="20" id="KW-1185">Reference proteome</keyword>
<keyword evidence="14" id="KW-0206">Cytoskeleton</keyword>
<evidence type="ECO:0000256" key="10">
    <source>
        <dbReference type="ARBA" id="ARBA00023017"/>
    </source>
</evidence>
<dbReference type="Gene3D" id="1.10.472.130">
    <property type="match status" value="1"/>
</dbReference>
<dbReference type="Proteomes" id="UP001314205">
    <property type="component" value="Unassembled WGS sequence"/>
</dbReference>
<dbReference type="Pfam" id="PF08393">
    <property type="entry name" value="DHC_N2"/>
    <property type="match status" value="1"/>
</dbReference>
<dbReference type="GO" id="GO:0051959">
    <property type="term" value="F:dynein light intermediate chain binding"/>
    <property type="evidence" value="ECO:0007669"/>
    <property type="project" value="InterPro"/>
</dbReference>
<evidence type="ECO:0000256" key="5">
    <source>
        <dbReference type="ARBA" id="ARBA00022701"/>
    </source>
</evidence>
<dbReference type="Gene3D" id="1.10.8.1220">
    <property type="match status" value="1"/>
</dbReference>
<comment type="caution">
    <text evidence="19">The sequence shown here is derived from an EMBL/GenBank/DDBJ whole genome shotgun (WGS) entry which is preliminary data.</text>
</comment>
<dbReference type="FunFam" id="1.20.58.1120:FF:000001">
    <property type="entry name" value="dynein heavy chain 2, axonemal"/>
    <property type="match status" value="1"/>
</dbReference>
<dbReference type="FunFam" id="1.20.140.100:FF:000004">
    <property type="entry name" value="Dynein axonemal heavy chain 6"/>
    <property type="match status" value="1"/>
</dbReference>
<dbReference type="Pfam" id="PF03028">
    <property type="entry name" value="Dynein_heavy"/>
    <property type="match status" value="1"/>
</dbReference>
<evidence type="ECO:0000256" key="15">
    <source>
        <dbReference type="ARBA" id="ARBA00023273"/>
    </source>
</evidence>
<feature type="coiled-coil region" evidence="16">
    <location>
        <begin position="178"/>
        <end position="213"/>
    </location>
</feature>
<dbReference type="Pfam" id="PF17857">
    <property type="entry name" value="AAA_lid_1"/>
    <property type="match status" value="1"/>
</dbReference>
<evidence type="ECO:0000256" key="1">
    <source>
        <dbReference type="ARBA" id="ARBA00004230"/>
    </source>
</evidence>
<dbReference type="InterPro" id="IPR041466">
    <property type="entry name" value="Dynein_AAA5_ext"/>
</dbReference>
<dbReference type="Pfam" id="PF12774">
    <property type="entry name" value="AAA_6"/>
    <property type="match status" value="1"/>
</dbReference>
<evidence type="ECO:0000256" key="4">
    <source>
        <dbReference type="ARBA" id="ARBA00022490"/>
    </source>
</evidence>
<dbReference type="FunFam" id="1.20.920.20:FF:000006">
    <property type="entry name" value="Dynein, axonemal, heavy chain 6"/>
    <property type="match status" value="1"/>
</dbReference>
<dbReference type="Gene3D" id="1.20.58.1120">
    <property type="match status" value="1"/>
</dbReference>
<evidence type="ECO:0000256" key="9">
    <source>
        <dbReference type="ARBA" id="ARBA00022846"/>
    </source>
</evidence>